<name>A0ABM0GNF0_SACKO</name>
<sequence length="103" mass="11717">MSTFFVLVLIVLSVNNVLSLECYRCAQQYTDDDQRIANDNGDCLEQYSCDDTDLFDNGLIKHVTLVSTTEKTLVSCRLKRDVLDKATTNSLIKIARPTLRLRK</sequence>
<evidence type="ECO:0000313" key="3">
    <source>
        <dbReference type="RefSeq" id="XP_002733805.1"/>
    </source>
</evidence>
<protein>
    <submittedName>
        <fullName evidence="3">Uncharacterized protein LOC100371666</fullName>
    </submittedName>
</protein>
<keyword evidence="2" id="KW-1185">Reference proteome</keyword>
<accession>A0ABM0GNF0</accession>
<reference evidence="3" key="1">
    <citation type="submission" date="2025-08" db="UniProtKB">
        <authorList>
            <consortium name="RefSeq"/>
        </authorList>
    </citation>
    <scope>IDENTIFICATION</scope>
    <source>
        <tissue evidence="3">Testes</tissue>
    </source>
</reference>
<feature type="signal peptide" evidence="1">
    <location>
        <begin position="1"/>
        <end position="19"/>
    </location>
</feature>
<keyword evidence="1" id="KW-0732">Signal</keyword>
<gene>
    <name evidence="3" type="primary">LOC100371666</name>
</gene>
<evidence type="ECO:0000313" key="2">
    <source>
        <dbReference type="Proteomes" id="UP000694865"/>
    </source>
</evidence>
<proteinExistence type="predicted"/>
<organism evidence="2 3">
    <name type="scientific">Saccoglossus kowalevskii</name>
    <name type="common">Acorn worm</name>
    <dbReference type="NCBI Taxonomy" id="10224"/>
    <lineage>
        <taxon>Eukaryota</taxon>
        <taxon>Metazoa</taxon>
        <taxon>Hemichordata</taxon>
        <taxon>Enteropneusta</taxon>
        <taxon>Harrimaniidae</taxon>
        <taxon>Saccoglossus</taxon>
    </lineage>
</organism>
<dbReference type="GeneID" id="100371666"/>
<evidence type="ECO:0000256" key="1">
    <source>
        <dbReference type="SAM" id="SignalP"/>
    </source>
</evidence>
<feature type="chain" id="PRO_5045982483" evidence="1">
    <location>
        <begin position="20"/>
        <end position="103"/>
    </location>
</feature>
<dbReference type="Proteomes" id="UP000694865">
    <property type="component" value="Unplaced"/>
</dbReference>
<dbReference type="RefSeq" id="XP_002733805.1">
    <property type="nucleotide sequence ID" value="XM_002733759.1"/>
</dbReference>